<dbReference type="PANTHER" id="PTHR46382:SF1">
    <property type="entry name" value="PHOSPHATIDATE CYTIDYLYLTRANSFERASE"/>
    <property type="match status" value="1"/>
</dbReference>
<comment type="pathway">
    <text evidence="3">Phospholipid metabolism; CDP-diacylglycerol biosynthesis; CDP-diacylglycerol from sn-glycerol 3-phosphate: step 3/3.</text>
</comment>
<evidence type="ECO:0000256" key="10">
    <source>
        <dbReference type="ARBA" id="ARBA00022679"/>
    </source>
</evidence>
<protein>
    <recommendedName>
        <fullName evidence="7">Phosphatidate cytidylyltransferase</fullName>
        <ecNumber evidence="6">2.7.7.41</ecNumber>
    </recommendedName>
    <alternativeName>
        <fullName evidence="20">CDP-DAG synthase</fullName>
    </alternativeName>
    <alternativeName>
        <fullName evidence="22">CDP-DG synthase</fullName>
    </alternativeName>
    <alternativeName>
        <fullName evidence="18">CDP-diacylglycerol synthase</fullName>
    </alternativeName>
    <alternativeName>
        <fullName evidence="21">CDP-diglyceride pyrophosphorylase</fullName>
    </alternativeName>
    <alternativeName>
        <fullName evidence="23">CDP-diglyceride synthase</fullName>
    </alternativeName>
    <alternativeName>
        <fullName evidence="19">CTP:phosphatidate cytidylyltransferase</fullName>
    </alternativeName>
</protein>
<dbReference type="PANTHER" id="PTHR46382">
    <property type="entry name" value="PHOSPHATIDATE CYTIDYLYLTRANSFERASE"/>
    <property type="match status" value="1"/>
</dbReference>
<feature type="transmembrane region" description="Helical" evidence="24">
    <location>
        <begin position="34"/>
        <end position="52"/>
    </location>
</feature>
<feature type="transmembrane region" description="Helical" evidence="24">
    <location>
        <begin position="155"/>
        <end position="175"/>
    </location>
</feature>
<keyword evidence="26" id="KW-1185">Reference proteome</keyword>
<dbReference type="RefSeq" id="WP_148980704.1">
    <property type="nucleotide sequence ID" value="NZ_CP043315.1"/>
</dbReference>
<evidence type="ECO:0000256" key="17">
    <source>
        <dbReference type="ARBA" id="ARBA00023264"/>
    </source>
</evidence>
<evidence type="ECO:0000256" key="2">
    <source>
        <dbReference type="ARBA" id="ARBA00004651"/>
    </source>
</evidence>
<comment type="subcellular location">
    <subcellularLocation>
        <location evidence="2">Cell membrane</location>
        <topology evidence="2">Multi-pass membrane protein</topology>
    </subcellularLocation>
</comment>
<dbReference type="GO" id="GO:0005886">
    <property type="term" value="C:plasma membrane"/>
    <property type="evidence" value="ECO:0007669"/>
    <property type="project" value="UniProtKB-SubCell"/>
</dbReference>
<evidence type="ECO:0000256" key="11">
    <source>
        <dbReference type="ARBA" id="ARBA00022692"/>
    </source>
</evidence>
<evidence type="ECO:0000256" key="14">
    <source>
        <dbReference type="ARBA" id="ARBA00023098"/>
    </source>
</evidence>
<proteinExistence type="inferred from homology"/>
<dbReference type="AlphaFoldDB" id="A0A5C0UDL7"/>
<dbReference type="EMBL" id="CP043315">
    <property type="protein sequence ID" value="QEK37857.1"/>
    <property type="molecule type" value="Genomic_DNA"/>
</dbReference>
<sequence length="213" mass="23923">MNFLKSNLFNRLVSGLFYVGLIGLSAYLEYDSYLFLTFAFILIIELFCALRFSKSSKRVKFFVGLIGLLYVAIPSYFVGTMVMKFAGMIMIFASLVDTTAYVFGRMIGGPKLIKISPNKTWSGAIAGMLIPSTLVSFYILYSHGITFDFMFFMQMISYFSFMAAISQIGDIFVSYGKRKLDIKDSSKLIPGHGGLWDRMDSVLAIAIGFLLIR</sequence>
<keyword evidence="15 24" id="KW-0472">Membrane</keyword>
<keyword evidence="12 25" id="KW-0548">Nucleotidyltransferase</keyword>
<evidence type="ECO:0000256" key="21">
    <source>
        <dbReference type="ARBA" id="ARBA00032396"/>
    </source>
</evidence>
<evidence type="ECO:0000256" key="18">
    <source>
        <dbReference type="ARBA" id="ARBA00029893"/>
    </source>
</evidence>
<evidence type="ECO:0000256" key="13">
    <source>
        <dbReference type="ARBA" id="ARBA00022989"/>
    </source>
</evidence>
<feature type="transmembrane region" description="Helical" evidence="24">
    <location>
        <begin position="124"/>
        <end position="143"/>
    </location>
</feature>
<evidence type="ECO:0000256" key="8">
    <source>
        <dbReference type="ARBA" id="ARBA00022475"/>
    </source>
</evidence>
<evidence type="ECO:0000256" key="5">
    <source>
        <dbReference type="ARBA" id="ARBA00010185"/>
    </source>
</evidence>
<dbReference type="Pfam" id="PF01148">
    <property type="entry name" value="CTP_transf_1"/>
    <property type="match status" value="1"/>
</dbReference>
<dbReference type="GO" id="GO:0004605">
    <property type="term" value="F:phosphatidate cytidylyltransferase activity"/>
    <property type="evidence" value="ECO:0007669"/>
    <property type="project" value="UniProtKB-EC"/>
</dbReference>
<comment type="catalytic activity">
    <reaction evidence="1">
        <text>a 1,2-diacyl-sn-glycero-3-phosphate + CTP + H(+) = a CDP-1,2-diacyl-sn-glycerol + diphosphate</text>
        <dbReference type="Rhea" id="RHEA:16229"/>
        <dbReference type="ChEBI" id="CHEBI:15378"/>
        <dbReference type="ChEBI" id="CHEBI:33019"/>
        <dbReference type="ChEBI" id="CHEBI:37563"/>
        <dbReference type="ChEBI" id="CHEBI:58332"/>
        <dbReference type="ChEBI" id="CHEBI:58608"/>
        <dbReference type="EC" id="2.7.7.41"/>
    </reaction>
</comment>
<keyword evidence="13 24" id="KW-1133">Transmembrane helix</keyword>
<evidence type="ECO:0000256" key="1">
    <source>
        <dbReference type="ARBA" id="ARBA00001698"/>
    </source>
</evidence>
<comment type="similarity">
    <text evidence="5">Belongs to the CDS family.</text>
</comment>
<dbReference type="EC" id="2.7.7.41" evidence="6"/>
<evidence type="ECO:0000256" key="19">
    <source>
        <dbReference type="ARBA" id="ARBA00031825"/>
    </source>
</evidence>
<organism evidence="25 26">
    <name type="scientific">Candidatus Cytomitobacter indipagum</name>
    <dbReference type="NCBI Taxonomy" id="2601575"/>
    <lineage>
        <taxon>Bacteria</taxon>
        <taxon>Pseudomonadati</taxon>
        <taxon>Pseudomonadota</taxon>
        <taxon>Alphaproteobacteria</taxon>
        <taxon>Holosporales</taxon>
        <taxon>Holosporaceae</taxon>
        <taxon>Candidatus Cytomitobacter</taxon>
    </lineage>
</organism>
<feature type="transmembrane region" description="Helical" evidence="24">
    <location>
        <begin position="85"/>
        <end position="103"/>
    </location>
</feature>
<keyword evidence="10 25" id="KW-0808">Transferase</keyword>
<evidence type="ECO:0000256" key="6">
    <source>
        <dbReference type="ARBA" id="ARBA00012487"/>
    </source>
</evidence>
<comment type="pathway">
    <text evidence="4">Lipid metabolism.</text>
</comment>
<evidence type="ECO:0000256" key="3">
    <source>
        <dbReference type="ARBA" id="ARBA00005119"/>
    </source>
</evidence>
<dbReference type="GO" id="GO:0016024">
    <property type="term" value="P:CDP-diacylglycerol biosynthetic process"/>
    <property type="evidence" value="ECO:0007669"/>
    <property type="project" value="TreeGrafter"/>
</dbReference>
<evidence type="ECO:0000256" key="23">
    <source>
        <dbReference type="ARBA" id="ARBA00033406"/>
    </source>
</evidence>
<feature type="transmembrane region" description="Helical" evidence="24">
    <location>
        <begin position="59"/>
        <end position="79"/>
    </location>
</feature>
<evidence type="ECO:0000313" key="25">
    <source>
        <dbReference type="EMBL" id="QEK37857.1"/>
    </source>
</evidence>
<keyword evidence="8" id="KW-1003">Cell membrane</keyword>
<dbReference type="Proteomes" id="UP000325155">
    <property type="component" value="Chromosome"/>
</dbReference>
<evidence type="ECO:0000256" key="9">
    <source>
        <dbReference type="ARBA" id="ARBA00022516"/>
    </source>
</evidence>
<gene>
    <name evidence="25" type="ORF">FZC35_00450</name>
</gene>
<evidence type="ECO:0000256" key="15">
    <source>
        <dbReference type="ARBA" id="ARBA00023136"/>
    </source>
</evidence>
<evidence type="ECO:0000256" key="12">
    <source>
        <dbReference type="ARBA" id="ARBA00022695"/>
    </source>
</evidence>
<keyword evidence="16" id="KW-0594">Phospholipid biosynthesis</keyword>
<evidence type="ECO:0000256" key="24">
    <source>
        <dbReference type="SAM" id="Phobius"/>
    </source>
</evidence>
<dbReference type="OrthoDB" id="9799199at2"/>
<evidence type="ECO:0000313" key="26">
    <source>
        <dbReference type="Proteomes" id="UP000325155"/>
    </source>
</evidence>
<evidence type="ECO:0000256" key="4">
    <source>
        <dbReference type="ARBA" id="ARBA00005189"/>
    </source>
</evidence>
<feature type="transmembrane region" description="Helical" evidence="24">
    <location>
        <begin position="12"/>
        <end position="28"/>
    </location>
</feature>
<keyword evidence="17" id="KW-1208">Phospholipid metabolism</keyword>
<evidence type="ECO:0000256" key="22">
    <source>
        <dbReference type="ARBA" id="ARBA00032743"/>
    </source>
</evidence>
<dbReference type="KEGG" id="cip:FZC35_00450"/>
<keyword evidence="11 24" id="KW-0812">Transmembrane</keyword>
<name>A0A5C0UDL7_9PROT</name>
<evidence type="ECO:0000256" key="20">
    <source>
        <dbReference type="ARBA" id="ARBA00032253"/>
    </source>
</evidence>
<reference evidence="25 26" key="1">
    <citation type="submission" date="2019-08" db="EMBL/GenBank/DDBJ databases">
        <title>Highly reduced genomes of protist endosymbionts show evolutionary convergence.</title>
        <authorList>
            <person name="George E."/>
            <person name="Husnik F."/>
            <person name="Tashyreva D."/>
            <person name="Prokopchuk G."/>
            <person name="Horak A."/>
            <person name="Kwong W.K."/>
            <person name="Lukes J."/>
            <person name="Keeling P.J."/>
        </authorList>
    </citation>
    <scope>NUCLEOTIDE SEQUENCE [LARGE SCALE GENOMIC DNA]</scope>
    <source>
        <strain evidence="25">1605</strain>
    </source>
</reference>
<evidence type="ECO:0000256" key="16">
    <source>
        <dbReference type="ARBA" id="ARBA00023209"/>
    </source>
</evidence>
<keyword evidence="9" id="KW-0444">Lipid biosynthesis</keyword>
<keyword evidence="14" id="KW-0443">Lipid metabolism</keyword>
<evidence type="ECO:0000256" key="7">
    <source>
        <dbReference type="ARBA" id="ARBA00019373"/>
    </source>
</evidence>
<accession>A0A5C0UDL7</accession>